<dbReference type="InterPro" id="IPR015899">
    <property type="entry name" value="UDP-GalPyranose_mutase_C"/>
</dbReference>
<dbReference type="PANTHER" id="PTHR21197:SF0">
    <property type="entry name" value="UDP-GALACTOPYRANOSE MUTASE"/>
    <property type="match status" value="1"/>
</dbReference>
<evidence type="ECO:0000313" key="2">
    <source>
        <dbReference type="EMBL" id="CAB5221470.1"/>
    </source>
</evidence>
<feature type="domain" description="UDP-galactopyranose mutase C-terminal" evidence="1">
    <location>
        <begin position="114"/>
        <end position="314"/>
    </location>
</feature>
<accession>A0A6J7WUM2</accession>
<dbReference type="EMBL" id="LR798288">
    <property type="protein sequence ID" value="CAB5221470.1"/>
    <property type="molecule type" value="Genomic_DNA"/>
</dbReference>
<evidence type="ECO:0000259" key="1">
    <source>
        <dbReference type="Pfam" id="PF03275"/>
    </source>
</evidence>
<sequence length="332" mass="38740">MNSFLVVGAGLSGLTIARELADAGHKVVVVDSRNHIGGNAYDYINEKGIRVHKYGPHLFHTNNKEVLKYLSRFTEWIPYEHRVQAQLEDGTYVPFPPNKLTVDIVGGENIIDTFYRPYTKKMWGRPLEEISPSIIARVPKRDDDEDRYFPNDEFQYMPKNGYTYMCENMIDHENITVHVSTPFDYRMEEAGFDHIFNSMPIDEYYSFAHGELEYRSIKFHTHTIPLPHALPATTVNFTNDSVYTRVTEWKNIPGHGSNKTYTTLTFEEPCDYKENNMERYYPIADFINKDRYLKYKAIDNPKMTFIGRCGQYVYIDMHQAVNSALRIAMDFK</sequence>
<dbReference type="PANTHER" id="PTHR21197">
    <property type="entry name" value="UDP-GALACTOPYRANOSE MUTASE"/>
    <property type="match status" value="1"/>
</dbReference>
<gene>
    <name evidence="2" type="ORF">UFOVP247_173</name>
</gene>
<dbReference type="GO" id="GO:0050660">
    <property type="term" value="F:flavin adenine dinucleotide binding"/>
    <property type="evidence" value="ECO:0007669"/>
    <property type="project" value="TreeGrafter"/>
</dbReference>
<name>A0A6J7WUM2_9CAUD</name>
<organism evidence="2">
    <name type="scientific">uncultured Caudovirales phage</name>
    <dbReference type="NCBI Taxonomy" id="2100421"/>
    <lineage>
        <taxon>Viruses</taxon>
        <taxon>Duplodnaviria</taxon>
        <taxon>Heunggongvirae</taxon>
        <taxon>Uroviricota</taxon>
        <taxon>Caudoviricetes</taxon>
        <taxon>Peduoviridae</taxon>
        <taxon>Maltschvirus</taxon>
        <taxon>Maltschvirus maltsch</taxon>
    </lineage>
</organism>
<dbReference type="Pfam" id="PF13450">
    <property type="entry name" value="NAD_binding_8"/>
    <property type="match status" value="1"/>
</dbReference>
<dbReference type="SUPFAM" id="SSF54373">
    <property type="entry name" value="FAD-linked reductases, C-terminal domain"/>
    <property type="match status" value="1"/>
</dbReference>
<dbReference type="Gene3D" id="3.40.50.720">
    <property type="entry name" value="NAD(P)-binding Rossmann-like Domain"/>
    <property type="match status" value="3"/>
</dbReference>
<dbReference type="Pfam" id="PF03275">
    <property type="entry name" value="GLF"/>
    <property type="match status" value="1"/>
</dbReference>
<proteinExistence type="predicted"/>
<dbReference type="SUPFAM" id="SSF51971">
    <property type="entry name" value="Nucleotide-binding domain"/>
    <property type="match status" value="1"/>
</dbReference>
<protein>
    <submittedName>
        <fullName evidence="2">Glf UDP-galactopyranose mutase</fullName>
    </submittedName>
</protein>
<reference evidence="2" key="1">
    <citation type="submission" date="2020-05" db="EMBL/GenBank/DDBJ databases">
        <authorList>
            <person name="Chiriac C."/>
            <person name="Salcher M."/>
            <person name="Ghai R."/>
            <person name="Kavagutti S V."/>
        </authorList>
    </citation>
    <scope>NUCLEOTIDE SEQUENCE</scope>
</reference>
<dbReference type="GO" id="GO:0008767">
    <property type="term" value="F:UDP-galactopyranose mutase activity"/>
    <property type="evidence" value="ECO:0007669"/>
    <property type="project" value="InterPro"/>
</dbReference>